<dbReference type="InterPro" id="IPR036188">
    <property type="entry name" value="FAD/NAD-bd_sf"/>
</dbReference>
<proteinExistence type="predicted"/>
<dbReference type="Proteomes" id="UP000608522">
    <property type="component" value="Unassembled WGS sequence"/>
</dbReference>
<dbReference type="RefSeq" id="WP_202200694.1">
    <property type="nucleotide sequence ID" value="NZ_BAAATO010000002.1"/>
</dbReference>
<dbReference type="EMBL" id="BNED01000005">
    <property type="protein sequence ID" value="GHI79017.1"/>
    <property type="molecule type" value="Genomic_DNA"/>
</dbReference>
<dbReference type="PANTHER" id="PTHR13789:SF318">
    <property type="entry name" value="GERANYLGERANYL DIPHOSPHATE REDUCTASE"/>
    <property type="match status" value="1"/>
</dbReference>
<keyword evidence="3" id="KW-0274">FAD</keyword>
<evidence type="ECO:0000313" key="7">
    <source>
        <dbReference type="EMBL" id="GHI79017.1"/>
    </source>
</evidence>
<dbReference type="Gene3D" id="3.50.50.60">
    <property type="entry name" value="FAD/NAD(P)-binding domain"/>
    <property type="match status" value="1"/>
</dbReference>
<dbReference type="InterPro" id="IPR050493">
    <property type="entry name" value="FAD-dep_Monooxygenase_BioMet"/>
</dbReference>
<keyword evidence="5 7" id="KW-0503">Monooxygenase</keyword>
<accession>A0ABQ3TF17</accession>
<reference evidence="8" key="1">
    <citation type="submission" date="2023-07" db="EMBL/GenBank/DDBJ databases">
        <title>Whole genome shotgun sequence of Streptomyces spororaveus NBRC 15456.</title>
        <authorList>
            <person name="Komaki H."/>
            <person name="Tamura T."/>
        </authorList>
    </citation>
    <scope>NUCLEOTIDE SEQUENCE [LARGE SCALE GENOMIC DNA]</scope>
    <source>
        <strain evidence="8">NBRC 15456</strain>
    </source>
</reference>
<sequence>MSDADRVLVVGAGIGGLATALGVAARGHRVTVLERRAEVTEPGVGTQLSPNAFHALDRIGSDRLVRAVRRRAALVDELRFMDATTGDRIAGMPLTGRYQERFGNPYAVLHRGELHAVLLDACRATDGVELLAAEPVAWYEQTPDRVTAVTDSGRRFTGSALIAADGIRSAVRRQLVGDGDPRVSGHTIYHSVVPLAGIARERLPAELSPAAVTAWAGPGWHVVHFVHRTADGAAYLNLGATHDHGAPDAAVGLPLDKSHVLDEFPELAGSARALLELGEEWRTWVLCDRDPVERWTDGRVALLGNAAHPMLPYAVQGVSMTLEDAAALGELLDCDGREAPRRLARYEATRRDRTARTQLVARELGTRLFHPAGEAAAARDAMLAALTADELYDKVAWLHGTRDFTGTVEGEGN</sequence>
<evidence type="ECO:0000256" key="1">
    <source>
        <dbReference type="ARBA" id="ARBA00001974"/>
    </source>
</evidence>
<dbReference type="SUPFAM" id="SSF51905">
    <property type="entry name" value="FAD/NAD(P)-binding domain"/>
    <property type="match status" value="1"/>
</dbReference>
<dbReference type="InterPro" id="IPR002938">
    <property type="entry name" value="FAD-bd"/>
</dbReference>
<name>A0ABQ3TF17_9ACTN</name>
<comment type="cofactor">
    <cofactor evidence="1">
        <name>FAD</name>
        <dbReference type="ChEBI" id="CHEBI:57692"/>
    </cofactor>
</comment>
<evidence type="ECO:0000313" key="8">
    <source>
        <dbReference type="Proteomes" id="UP000608522"/>
    </source>
</evidence>
<evidence type="ECO:0000256" key="4">
    <source>
        <dbReference type="ARBA" id="ARBA00023002"/>
    </source>
</evidence>
<keyword evidence="2" id="KW-0285">Flavoprotein</keyword>
<evidence type="ECO:0000256" key="2">
    <source>
        <dbReference type="ARBA" id="ARBA00022630"/>
    </source>
</evidence>
<keyword evidence="8" id="KW-1185">Reference proteome</keyword>
<dbReference type="PRINTS" id="PR00420">
    <property type="entry name" value="RNGMNOXGNASE"/>
</dbReference>
<dbReference type="PANTHER" id="PTHR13789">
    <property type="entry name" value="MONOOXYGENASE"/>
    <property type="match status" value="1"/>
</dbReference>
<organism evidence="7 8">
    <name type="scientific">Streptomyces spororaveus</name>
    <dbReference type="NCBI Taxonomy" id="284039"/>
    <lineage>
        <taxon>Bacteria</taxon>
        <taxon>Bacillati</taxon>
        <taxon>Actinomycetota</taxon>
        <taxon>Actinomycetes</taxon>
        <taxon>Kitasatosporales</taxon>
        <taxon>Streptomycetaceae</taxon>
        <taxon>Streptomyces</taxon>
    </lineage>
</organism>
<keyword evidence="4" id="KW-0560">Oxidoreductase</keyword>
<evidence type="ECO:0000259" key="6">
    <source>
        <dbReference type="Pfam" id="PF01494"/>
    </source>
</evidence>
<evidence type="ECO:0000256" key="5">
    <source>
        <dbReference type="ARBA" id="ARBA00023033"/>
    </source>
</evidence>
<dbReference type="GO" id="GO:0004497">
    <property type="term" value="F:monooxygenase activity"/>
    <property type="evidence" value="ECO:0007669"/>
    <property type="project" value="UniProtKB-KW"/>
</dbReference>
<gene>
    <name evidence="7" type="ORF">Sspor_45780</name>
</gene>
<dbReference type="Pfam" id="PF01494">
    <property type="entry name" value="FAD_binding_3"/>
    <property type="match status" value="1"/>
</dbReference>
<comment type="caution">
    <text evidence="7">The sequence shown here is derived from an EMBL/GenBank/DDBJ whole genome shotgun (WGS) entry which is preliminary data.</text>
</comment>
<evidence type="ECO:0000256" key="3">
    <source>
        <dbReference type="ARBA" id="ARBA00022827"/>
    </source>
</evidence>
<feature type="domain" description="FAD-binding" evidence="6">
    <location>
        <begin position="7"/>
        <end position="356"/>
    </location>
</feature>
<protein>
    <submittedName>
        <fullName evidence="7">Monooxygenase (salicylate/ hydroxybenzoate hydroxylase)</fullName>
    </submittedName>
</protein>